<protein>
    <submittedName>
        <fullName evidence="3">DUF1648 domain-containing protein</fullName>
    </submittedName>
</protein>
<feature type="transmembrane region" description="Helical" evidence="1">
    <location>
        <begin position="46"/>
        <end position="79"/>
    </location>
</feature>
<evidence type="ECO:0000259" key="2">
    <source>
        <dbReference type="Pfam" id="PF07853"/>
    </source>
</evidence>
<name>A0A7G5FGL6_9CORY</name>
<dbReference type="RefSeq" id="WP_182386577.1">
    <property type="nucleotide sequence ID" value="NZ_CP059833.1"/>
</dbReference>
<feature type="transmembrane region" description="Helical" evidence="1">
    <location>
        <begin position="242"/>
        <end position="268"/>
    </location>
</feature>
<dbReference type="EMBL" id="CP059833">
    <property type="protein sequence ID" value="QMV85757.1"/>
    <property type="molecule type" value="Genomic_DNA"/>
</dbReference>
<dbReference type="Proteomes" id="UP000515570">
    <property type="component" value="Chromosome"/>
</dbReference>
<keyword evidence="1" id="KW-0472">Membrane</keyword>
<organism evidence="3 4">
    <name type="scientific">Corynebacterium hindlerae</name>
    <dbReference type="NCBI Taxonomy" id="699041"/>
    <lineage>
        <taxon>Bacteria</taxon>
        <taxon>Bacillati</taxon>
        <taxon>Actinomycetota</taxon>
        <taxon>Actinomycetes</taxon>
        <taxon>Mycobacteriales</taxon>
        <taxon>Corynebacteriaceae</taxon>
        <taxon>Corynebacterium</taxon>
    </lineage>
</organism>
<proteinExistence type="predicted"/>
<keyword evidence="1" id="KW-1133">Transmembrane helix</keyword>
<dbReference type="InterPro" id="IPR012867">
    <property type="entry name" value="DUF1648"/>
</dbReference>
<evidence type="ECO:0000256" key="1">
    <source>
        <dbReference type="SAM" id="Phobius"/>
    </source>
</evidence>
<feature type="transmembrane region" description="Helical" evidence="1">
    <location>
        <begin position="204"/>
        <end position="222"/>
    </location>
</feature>
<feature type="transmembrane region" description="Helical" evidence="1">
    <location>
        <begin position="321"/>
        <end position="345"/>
    </location>
</feature>
<evidence type="ECO:0000313" key="3">
    <source>
        <dbReference type="EMBL" id="QMV85757.1"/>
    </source>
</evidence>
<reference evidence="3 4" key="1">
    <citation type="submission" date="2020-07" db="EMBL/GenBank/DDBJ databases">
        <title>non toxigenic Corynebacterium sp. nov from a clinical source.</title>
        <authorList>
            <person name="Bernier A.-M."/>
            <person name="Bernard K."/>
        </authorList>
    </citation>
    <scope>NUCLEOTIDE SEQUENCE [LARGE SCALE GENOMIC DNA]</scope>
    <source>
        <strain evidence="4">NML 93-0612</strain>
    </source>
</reference>
<feature type="transmembrane region" description="Helical" evidence="1">
    <location>
        <begin position="119"/>
        <end position="137"/>
    </location>
</feature>
<keyword evidence="1" id="KW-0812">Transmembrane</keyword>
<gene>
    <name evidence="3" type="ORF">HW450_03210</name>
</gene>
<evidence type="ECO:0000313" key="4">
    <source>
        <dbReference type="Proteomes" id="UP000515570"/>
    </source>
</evidence>
<dbReference type="AlphaFoldDB" id="A0A7G5FGL6"/>
<accession>A0A7G5FGL6</accession>
<dbReference type="Pfam" id="PF07853">
    <property type="entry name" value="DUF1648"/>
    <property type="match status" value="1"/>
</dbReference>
<feature type="transmembrane region" description="Helical" evidence="1">
    <location>
        <begin position="168"/>
        <end position="192"/>
    </location>
</feature>
<sequence>MTILLALSNALVCCSGMLYTRLAPHGTAFGYRVPFDFDRAPEFRRFNFSCILAALFVFVLTVTLPAFAVPIGLVAIPVLGWCWLASRRRIQPHRIEGEVLSGSLTGDGDNIITVPPVNLLGYWLALAIILLTVAYVATRWPDIPATFATHFDGSMQPDAWSDKSVGSVFAMSILNLVVWLLLLGCMAPFLVVPIYARTDTSPGGMAATGAAVSASATALGWFEFALAAGLSLAQLAMVIPDWSGLMGVAVTLTLVGSIGGTIGLIAYIMHAMDKARARYPREYSRSFRSDSYYKAGMFYVNKDDPARIVDKRDGVGVSFNFAHPLGTIYLVTVLLVSFAPLLLVFL</sequence>
<feature type="domain" description="DUF1648" evidence="2">
    <location>
        <begin position="128"/>
        <end position="174"/>
    </location>
</feature>
<keyword evidence="4" id="KW-1185">Reference proteome</keyword>